<proteinExistence type="predicted"/>
<gene>
    <name evidence="1" type="ORF">PG997_013552</name>
</gene>
<dbReference type="GeneID" id="92050926"/>
<protein>
    <submittedName>
        <fullName evidence="1">Uncharacterized protein</fullName>
    </submittedName>
</protein>
<keyword evidence="2" id="KW-1185">Reference proteome</keyword>
<dbReference type="EMBL" id="JAQQWN010000009">
    <property type="protein sequence ID" value="KAK8066805.1"/>
    <property type="molecule type" value="Genomic_DNA"/>
</dbReference>
<reference evidence="1 2" key="1">
    <citation type="submission" date="2023-01" db="EMBL/GenBank/DDBJ databases">
        <title>Analysis of 21 Apiospora genomes using comparative genomics revels a genus with tremendous synthesis potential of carbohydrate active enzymes and secondary metabolites.</title>
        <authorList>
            <person name="Sorensen T."/>
        </authorList>
    </citation>
    <scope>NUCLEOTIDE SEQUENCE [LARGE SCALE GENOMIC DNA]</scope>
    <source>
        <strain evidence="1 2">CBS 114990</strain>
    </source>
</reference>
<evidence type="ECO:0000313" key="2">
    <source>
        <dbReference type="Proteomes" id="UP001433268"/>
    </source>
</evidence>
<accession>A0ABR1V6H5</accession>
<name>A0ABR1V6H5_9PEZI</name>
<dbReference type="Proteomes" id="UP001433268">
    <property type="component" value="Unassembled WGS sequence"/>
</dbReference>
<organism evidence="1 2">
    <name type="scientific">Apiospora hydei</name>
    <dbReference type="NCBI Taxonomy" id="1337664"/>
    <lineage>
        <taxon>Eukaryota</taxon>
        <taxon>Fungi</taxon>
        <taxon>Dikarya</taxon>
        <taxon>Ascomycota</taxon>
        <taxon>Pezizomycotina</taxon>
        <taxon>Sordariomycetes</taxon>
        <taxon>Xylariomycetidae</taxon>
        <taxon>Amphisphaeriales</taxon>
        <taxon>Apiosporaceae</taxon>
        <taxon>Apiospora</taxon>
    </lineage>
</organism>
<evidence type="ECO:0000313" key="1">
    <source>
        <dbReference type="EMBL" id="KAK8066805.1"/>
    </source>
</evidence>
<sequence length="123" mass="12415">MVVLTTGDGVTVTVDGVAVTVDPDTRIDTELTMLMAVDVSVMVAAEGQLVGSELSVAEAQQLPVLVTYTVAVVAAQVVPPARNALAELGGALVCCVQYGQGAFVLAGAWDGCHGRSSQGAGQQ</sequence>
<comment type="caution">
    <text evidence="1">The sequence shown here is derived from an EMBL/GenBank/DDBJ whole genome shotgun (WGS) entry which is preliminary data.</text>
</comment>
<dbReference type="RefSeq" id="XP_066663558.1">
    <property type="nucleotide sequence ID" value="XM_066817866.1"/>
</dbReference>